<protein>
    <submittedName>
        <fullName evidence="2">Uncharacterized protein</fullName>
    </submittedName>
</protein>
<accession>A0A926N985</accession>
<gene>
    <name evidence="2" type="ORF">IC620_09040</name>
</gene>
<dbReference type="Proteomes" id="UP000661691">
    <property type="component" value="Unassembled WGS sequence"/>
</dbReference>
<dbReference type="EMBL" id="JACXAH010000011">
    <property type="protein sequence ID" value="MBD1372501.1"/>
    <property type="molecule type" value="Genomic_DNA"/>
</dbReference>
<evidence type="ECO:0000313" key="3">
    <source>
        <dbReference type="Proteomes" id="UP000661691"/>
    </source>
</evidence>
<proteinExistence type="predicted"/>
<comment type="caution">
    <text evidence="2">The sequence shown here is derived from an EMBL/GenBank/DDBJ whole genome shotgun (WGS) entry which is preliminary data.</text>
</comment>
<evidence type="ECO:0000256" key="1">
    <source>
        <dbReference type="SAM" id="SignalP"/>
    </source>
</evidence>
<name>A0A926N985_9BACL</name>
<dbReference type="AlphaFoldDB" id="A0A926N985"/>
<feature type="signal peptide" evidence="1">
    <location>
        <begin position="1"/>
        <end position="27"/>
    </location>
</feature>
<keyword evidence="3" id="KW-1185">Reference proteome</keyword>
<keyword evidence="1" id="KW-0732">Signal</keyword>
<sequence>MKKFTLATLAIFMFAFGLLANFSEASAAQIQATKTVKYWKFQYPSWQDTPKTTYYYESLNLGRIEYAGYIDRTWCQSGGVGKEGDDNQWVCYYRGNVDIIIN</sequence>
<evidence type="ECO:0000313" key="2">
    <source>
        <dbReference type="EMBL" id="MBD1372501.1"/>
    </source>
</evidence>
<reference evidence="3" key="1">
    <citation type="submission" date="2022-10" db="EMBL/GenBank/DDBJ databases">
        <title>A novel bacterium of genus Hazenella, isolated from South China Sea.</title>
        <authorList>
            <person name="Huang H."/>
            <person name="Mo K."/>
            <person name="Hu Y."/>
        </authorList>
    </citation>
    <scope>NUCLEOTIDE SEQUENCE [LARGE SCALE GENOMIC DNA]</scope>
    <source>
        <strain evidence="3">IB182357</strain>
    </source>
</reference>
<dbReference type="RefSeq" id="WP_191141990.1">
    <property type="nucleotide sequence ID" value="NZ_JACXAH010000011.1"/>
</dbReference>
<organism evidence="2 3">
    <name type="scientific">Polycladospora coralii</name>
    <dbReference type="NCBI Taxonomy" id="2771432"/>
    <lineage>
        <taxon>Bacteria</taxon>
        <taxon>Bacillati</taxon>
        <taxon>Bacillota</taxon>
        <taxon>Bacilli</taxon>
        <taxon>Bacillales</taxon>
        <taxon>Thermoactinomycetaceae</taxon>
        <taxon>Polycladospora</taxon>
    </lineage>
</organism>
<feature type="chain" id="PRO_5037756180" evidence="1">
    <location>
        <begin position="28"/>
        <end position="102"/>
    </location>
</feature>